<dbReference type="Proteomes" id="UP000643403">
    <property type="component" value="Unassembled WGS sequence"/>
</dbReference>
<gene>
    <name evidence="3" type="ORF">GCM10008101_17340</name>
</gene>
<name>A0ABQ3C1Q5_9GAMM</name>
<dbReference type="RefSeq" id="WP_189449034.1">
    <property type="nucleotide sequence ID" value="NZ_BMXY01000002.1"/>
</dbReference>
<evidence type="ECO:0000313" key="3">
    <source>
        <dbReference type="EMBL" id="GGZ64265.1"/>
    </source>
</evidence>
<dbReference type="InterPro" id="IPR036390">
    <property type="entry name" value="WH_DNA-bd_sf"/>
</dbReference>
<accession>A0ABQ3C1Q5</accession>
<proteinExistence type="predicted"/>
<feature type="domain" description="Helix-turn-helix type 11" evidence="1">
    <location>
        <begin position="6"/>
        <end position="59"/>
    </location>
</feature>
<reference evidence="4" key="1">
    <citation type="journal article" date="2019" name="Int. J. Syst. Evol. Microbiol.">
        <title>The Global Catalogue of Microorganisms (GCM) 10K type strain sequencing project: providing services to taxonomists for standard genome sequencing and annotation.</title>
        <authorList>
            <consortium name="The Broad Institute Genomics Platform"/>
            <consortium name="The Broad Institute Genome Sequencing Center for Infectious Disease"/>
            <person name="Wu L."/>
            <person name="Ma J."/>
        </authorList>
    </citation>
    <scope>NUCLEOTIDE SEQUENCE [LARGE SCALE GENOMIC DNA]</scope>
    <source>
        <strain evidence="4">KCTC 22558</strain>
    </source>
</reference>
<comment type="caution">
    <text evidence="3">The sequence shown here is derived from an EMBL/GenBank/DDBJ whole genome shotgun (WGS) entry which is preliminary data.</text>
</comment>
<organism evidence="3 4">
    <name type="scientific">Cognatilysobacter xinjiangensis</name>
    <dbReference type="NCBI Taxonomy" id="546892"/>
    <lineage>
        <taxon>Bacteria</taxon>
        <taxon>Pseudomonadati</taxon>
        <taxon>Pseudomonadota</taxon>
        <taxon>Gammaproteobacteria</taxon>
        <taxon>Lysobacterales</taxon>
        <taxon>Lysobacteraceae</taxon>
        <taxon>Cognatilysobacter</taxon>
    </lineage>
</organism>
<dbReference type="Pfam" id="PF08279">
    <property type="entry name" value="HTH_11"/>
    <property type="match status" value="1"/>
</dbReference>
<dbReference type="Pfam" id="PF13280">
    <property type="entry name" value="WYL"/>
    <property type="match status" value="1"/>
</dbReference>
<dbReference type="Gene3D" id="1.10.10.10">
    <property type="entry name" value="Winged helix-like DNA-binding domain superfamily/Winged helix DNA-binding domain"/>
    <property type="match status" value="1"/>
</dbReference>
<dbReference type="PANTHER" id="PTHR34580">
    <property type="match status" value="1"/>
</dbReference>
<dbReference type="PANTHER" id="PTHR34580:SF3">
    <property type="entry name" value="PROTEIN PAFB"/>
    <property type="match status" value="1"/>
</dbReference>
<dbReference type="EMBL" id="BMXY01000002">
    <property type="protein sequence ID" value="GGZ64265.1"/>
    <property type="molecule type" value="Genomic_DNA"/>
</dbReference>
<dbReference type="GO" id="GO:0003677">
    <property type="term" value="F:DNA binding"/>
    <property type="evidence" value="ECO:0007669"/>
    <property type="project" value="UniProtKB-KW"/>
</dbReference>
<evidence type="ECO:0000313" key="4">
    <source>
        <dbReference type="Proteomes" id="UP000643403"/>
    </source>
</evidence>
<dbReference type="SUPFAM" id="SSF46785">
    <property type="entry name" value="Winged helix' DNA-binding domain"/>
    <property type="match status" value="1"/>
</dbReference>
<keyword evidence="4" id="KW-1185">Reference proteome</keyword>
<feature type="domain" description="WYL" evidence="2">
    <location>
        <begin position="138"/>
        <end position="203"/>
    </location>
</feature>
<keyword evidence="3" id="KW-0238">DNA-binding</keyword>
<sequence>MRRADRLFLLVNALRGRRRAVLARDLAATLGVSLRTVYRDVSDLQRSGVPIEGAAGVGYVLRQGADIPPLMFDEDELEALVVGIRFARAFAGPRLATGAARAMVKIEAALPDRLRERADRVAIMAPTCRGESGRDFGEVLDGLNEAIAARRVLRLDYRSEDGRATLREVEPLCIVFWGGSWTLGTWCRLRGAFRQFRLNRIGSMVPTGEIAADVPSRSLAALLREVRMQPEAMDAVRARALQEGALA</sequence>
<evidence type="ECO:0000259" key="1">
    <source>
        <dbReference type="Pfam" id="PF08279"/>
    </source>
</evidence>
<dbReference type="InterPro" id="IPR051534">
    <property type="entry name" value="CBASS_pafABC_assoc_protein"/>
</dbReference>
<evidence type="ECO:0000259" key="2">
    <source>
        <dbReference type="Pfam" id="PF13280"/>
    </source>
</evidence>
<protein>
    <submittedName>
        <fullName evidence="3">DNA-binding transcriptional regulator</fullName>
    </submittedName>
</protein>
<dbReference type="InterPro" id="IPR013196">
    <property type="entry name" value="HTH_11"/>
</dbReference>
<dbReference type="InterPro" id="IPR026881">
    <property type="entry name" value="WYL_dom"/>
</dbReference>
<dbReference type="InterPro" id="IPR036388">
    <property type="entry name" value="WH-like_DNA-bd_sf"/>
</dbReference>
<dbReference type="PROSITE" id="PS52050">
    <property type="entry name" value="WYL"/>
    <property type="match status" value="1"/>
</dbReference>